<dbReference type="GO" id="GO:0046872">
    <property type="term" value="F:metal ion binding"/>
    <property type="evidence" value="ECO:0007669"/>
    <property type="project" value="UniProtKB-KW"/>
</dbReference>
<comment type="catalytic activity">
    <reaction evidence="9">
        <text>feruloyl-polysaccharide + H2O = ferulate + polysaccharide.</text>
        <dbReference type="EC" id="3.1.1.73"/>
    </reaction>
</comment>
<keyword evidence="7" id="KW-0106">Calcium</keyword>
<dbReference type="SUPFAM" id="SSF53474">
    <property type="entry name" value="alpha/beta-Hydrolases"/>
    <property type="match status" value="1"/>
</dbReference>
<dbReference type="STRING" id="745531.A0A0C3RQK2"/>
<keyword evidence="2" id="KW-0719">Serine esterase</keyword>
<dbReference type="EMBL" id="KN840700">
    <property type="protein sequence ID" value="KIP02131.1"/>
    <property type="molecule type" value="Genomic_DNA"/>
</dbReference>
<evidence type="ECO:0000256" key="1">
    <source>
        <dbReference type="ARBA" id="ARBA00006249"/>
    </source>
</evidence>
<evidence type="ECO:0000256" key="10">
    <source>
        <dbReference type="RuleBase" id="RU361238"/>
    </source>
</evidence>
<evidence type="ECO:0000256" key="8">
    <source>
        <dbReference type="ARBA" id="ARBA00023157"/>
    </source>
</evidence>
<feature type="chain" id="PRO_5005111168" description="Carboxylic ester hydrolase" evidence="10">
    <location>
        <begin position="24"/>
        <end position="535"/>
    </location>
</feature>
<keyword evidence="3" id="KW-0119">Carbohydrate metabolism</keyword>
<name>A0A0C3RQK2_PHLG1</name>
<keyword evidence="12" id="KW-1185">Reference proteome</keyword>
<evidence type="ECO:0000256" key="9">
    <source>
        <dbReference type="ARBA" id="ARBA00034075"/>
    </source>
</evidence>
<evidence type="ECO:0000313" key="12">
    <source>
        <dbReference type="Proteomes" id="UP000053257"/>
    </source>
</evidence>
<evidence type="ECO:0000256" key="6">
    <source>
        <dbReference type="ARBA" id="ARBA00022801"/>
    </source>
</evidence>
<keyword evidence="3" id="KW-0624">Polysaccharide degradation</keyword>
<keyword evidence="6 10" id="KW-0378">Hydrolase</keyword>
<dbReference type="PANTHER" id="PTHR33938">
    <property type="entry name" value="FERULOYL ESTERASE B-RELATED"/>
    <property type="match status" value="1"/>
</dbReference>
<keyword evidence="8" id="KW-1015">Disulfide bond</keyword>
<dbReference type="AlphaFoldDB" id="A0A0C3RQK2"/>
<evidence type="ECO:0000256" key="4">
    <source>
        <dbReference type="ARBA" id="ARBA00022723"/>
    </source>
</evidence>
<comment type="similarity">
    <text evidence="1 10">Belongs to the tannase family.</text>
</comment>
<evidence type="ECO:0000256" key="5">
    <source>
        <dbReference type="ARBA" id="ARBA00022729"/>
    </source>
</evidence>
<dbReference type="EC" id="3.1.1.-" evidence="10"/>
<evidence type="ECO:0000256" key="2">
    <source>
        <dbReference type="ARBA" id="ARBA00022487"/>
    </source>
</evidence>
<evidence type="ECO:0000256" key="3">
    <source>
        <dbReference type="ARBA" id="ARBA00022651"/>
    </source>
</evidence>
<organism evidence="11 12">
    <name type="scientific">Phlebiopsis gigantea (strain 11061_1 CR5-6)</name>
    <name type="common">White-rot fungus</name>
    <name type="synonym">Peniophora gigantea</name>
    <dbReference type="NCBI Taxonomy" id="745531"/>
    <lineage>
        <taxon>Eukaryota</taxon>
        <taxon>Fungi</taxon>
        <taxon>Dikarya</taxon>
        <taxon>Basidiomycota</taxon>
        <taxon>Agaricomycotina</taxon>
        <taxon>Agaricomycetes</taxon>
        <taxon>Polyporales</taxon>
        <taxon>Phanerochaetaceae</taxon>
        <taxon>Phlebiopsis</taxon>
    </lineage>
</organism>
<keyword evidence="3" id="KW-0858">Xylan degradation</keyword>
<evidence type="ECO:0000313" key="11">
    <source>
        <dbReference type="EMBL" id="KIP02131.1"/>
    </source>
</evidence>
<dbReference type="InterPro" id="IPR011118">
    <property type="entry name" value="Tannase/feruloyl_esterase"/>
</dbReference>
<protein>
    <recommendedName>
        <fullName evidence="10">Carboxylic ester hydrolase</fullName>
        <ecNumber evidence="10">3.1.1.-</ecNumber>
    </recommendedName>
</protein>
<gene>
    <name evidence="11" type="ORF">PHLGIDRAFT_309422</name>
</gene>
<keyword evidence="4" id="KW-0479">Metal-binding</keyword>
<dbReference type="OrthoDB" id="3039123at2759"/>
<dbReference type="GO" id="GO:0045493">
    <property type="term" value="P:xylan catabolic process"/>
    <property type="evidence" value="ECO:0007669"/>
    <property type="project" value="UniProtKB-KW"/>
</dbReference>
<accession>A0A0C3RQK2</accession>
<feature type="signal peptide" evidence="10">
    <location>
        <begin position="1"/>
        <end position="23"/>
    </location>
</feature>
<dbReference type="Proteomes" id="UP000053257">
    <property type="component" value="Unassembled WGS sequence"/>
</dbReference>
<sequence>MHSLWSFALGFLPQIITIAPSRSFEGACHHFELNLSGVLLNGTTHYPANTTVAITTPQSSINATDLPAFCRLELVVTTNATAGSTALTEVWLPDDWNGRLLTVGNGGLSGGVNVADLGNLAVKQGFAGVSTNTGHDSHPGDGSWGGPHNDNAIIDFSFRALHLSVITSKQIVKTYYQRHIKKSYYIGCSTGGRQGLKEVQQFPDDFDGVVGSPANWMTHLLGWSLHVNQQVQPITSPSFMSTNLWTDVIAPEVLRQCDALDGLTDGLINDPRICTFRPETLTCRPNQNRSTCLTSPQIFALHHIYSDYFEANQKYVFGRYYPGGEDVYWGGYASDTPFSIAVDYFRFFVLNDTSFNVADYNGKVLDIAIELNVGGFDAVNPDVSAFVGQEHNGKVIHYAGWADQLISAGDSIHYYEAVHRFMTENTELDIENFYRLFLVGGMQHCVGGLGATSFGAAGDAQPALSHDARYNVLSAIVRWVEEGAAPDNFTAAHYRGGHAAQGVDFTRPICKYPLSVRYVGGDPNSADSFECALLT</sequence>
<dbReference type="GO" id="GO:0030600">
    <property type="term" value="F:feruloyl esterase activity"/>
    <property type="evidence" value="ECO:0007669"/>
    <property type="project" value="UniProtKB-EC"/>
</dbReference>
<reference evidence="11 12" key="1">
    <citation type="journal article" date="2014" name="PLoS Genet.">
        <title>Analysis of the Phlebiopsis gigantea genome, transcriptome and secretome provides insight into its pioneer colonization strategies of wood.</title>
        <authorList>
            <person name="Hori C."/>
            <person name="Ishida T."/>
            <person name="Igarashi K."/>
            <person name="Samejima M."/>
            <person name="Suzuki H."/>
            <person name="Master E."/>
            <person name="Ferreira P."/>
            <person name="Ruiz-Duenas F.J."/>
            <person name="Held B."/>
            <person name="Canessa P."/>
            <person name="Larrondo L.F."/>
            <person name="Schmoll M."/>
            <person name="Druzhinina I.S."/>
            <person name="Kubicek C.P."/>
            <person name="Gaskell J.A."/>
            <person name="Kersten P."/>
            <person name="St John F."/>
            <person name="Glasner J."/>
            <person name="Sabat G."/>
            <person name="Splinter BonDurant S."/>
            <person name="Syed K."/>
            <person name="Yadav J."/>
            <person name="Mgbeahuruike A.C."/>
            <person name="Kovalchuk A."/>
            <person name="Asiegbu F.O."/>
            <person name="Lackner G."/>
            <person name="Hoffmeister D."/>
            <person name="Rencoret J."/>
            <person name="Gutierrez A."/>
            <person name="Sun H."/>
            <person name="Lindquist E."/>
            <person name="Barry K."/>
            <person name="Riley R."/>
            <person name="Grigoriev I.V."/>
            <person name="Henrissat B."/>
            <person name="Kues U."/>
            <person name="Berka R.M."/>
            <person name="Martinez A.T."/>
            <person name="Covert S.F."/>
            <person name="Blanchette R.A."/>
            <person name="Cullen D."/>
        </authorList>
    </citation>
    <scope>NUCLEOTIDE SEQUENCE [LARGE SCALE GENOMIC DNA]</scope>
    <source>
        <strain evidence="11 12">11061_1 CR5-6</strain>
    </source>
</reference>
<keyword evidence="5 10" id="KW-0732">Signal</keyword>
<evidence type="ECO:0000256" key="7">
    <source>
        <dbReference type="ARBA" id="ARBA00022837"/>
    </source>
</evidence>
<dbReference type="InterPro" id="IPR029058">
    <property type="entry name" value="AB_hydrolase_fold"/>
</dbReference>
<dbReference type="HOGENOM" id="CLU_014819_1_1_1"/>
<dbReference type="PANTHER" id="PTHR33938:SF15">
    <property type="entry name" value="FERULOYL ESTERASE B-RELATED"/>
    <property type="match status" value="1"/>
</dbReference>
<proteinExistence type="inferred from homology"/>
<dbReference type="Pfam" id="PF07519">
    <property type="entry name" value="Tannase"/>
    <property type="match status" value="1"/>
</dbReference>